<accession>A9KEB3</accession>
<dbReference type="GO" id="GO:0016887">
    <property type="term" value="F:ATP hydrolysis activity"/>
    <property type="evidence" value="ECO:0007669"/>
    <property type="project" value="InterPro"/>
</dbReference>
<evidence type="ECO:0000256" key="5">
    <source>
        <dbReference type="ARBA" id="ARBA00022741"/>
    </source>
</evidence>
<dbReference type="KEGG" id="cbd:CBUD_1595"/>
<evidence type="ECO:0000256" key="6">
    <source>
        <dbReference type="ARBA" id="ARBA00022840"/>
    </source>
</evidence>
<dbReference type="PROSITE" id="PS50893">
    <property type="entry name" value="ABC_TRANSPORTER_2"/>
    <property type="match status" value="1"/>
</dbReference>
<dbReference type="InterPro" id="IPR003439">
    <property type="entry name" value="ABC_transporter-like_ATP-bd"/>
</dbReference>
<dbReference type="SMART" id="SM00382">
    <property type="entry name" value="AAA"/>
    <property type="match status" value="1"/>
</dbReference>
<dbReference type="InterPro" id="IPR017871">
    <property type="entry name" value="ABC_transporter-like_CS"/>
</dbReference>
<dbReference type="Pfam" id="PF00005">
    <property type="entry name" value="ABC_tran"/>
    <property type="match status" value="1"/>
</dbReference>
<keyword evidence="4" id="KW-1003">Cell membrane</keyword>
<dbReference type="PROSITE" id="PS00211">
    <property type="entry name" value="ABC_TRANSPORTER_1"/>
    <property type="match status" value="1"/>
</dbReference>
<dbReference type="PANTHER" id="PTHR43166">
    <property type="entry name" value="AMINO ACID IMPORT ATP-BINDING PROTEIN"/>
    <property type="match status" value="1"/>
</dbReference>
<dbReference type="InterPro" id="IPR050086">
    <property type="entry name" value="MetN_ABC_transporter-like"/>
</dbReference>
<dbReference type="SUPFAM" id="SSF52540">
    <property type="entry name" value="P-loop containing nucleoside triphosphate hydrolases"/>
    <property type="match status" value="1"/>
</dbReference>
<dbReference type="InterPro" id="IPR030679">
    <property type="entry name" value="ABC_ATPase_HisP-typ"/>
</dbReference>
<dbReference type="InterPro" id="IPR027417">
    <property type="entry name" value="P-loop_NTPase"/>
</dbReference>
<dbReference type="Gene3D" id="3.40.50.300">
    <property type="entry name" value="P-loop containing nucleotide triphosphate hydrolases"/>
    <property type="match status" value="1"/>
</dbReference>
<evidence type="ECO:0000256" key="4">
    <source>
        <dbReference type="ARBA" id="ARBA00022475"/>
    </source>
</evidence>
<sequence>MNKIQVESLKKSYHGTVVLKEVSFAAKAGEVVTLLGDSGAGKSTLLRCLNLLEMPDEGRMVINDLEFHFSLTAKKPTRQSLIALRSKVGMVFQQFHLWAHRTILQNLIEAPCQVLKISKAEAVKKAECLLDQVGILAKKDDYPARLSGGQQQRAAIARALMMEPEVMLFDEPTSALDPKMITAMRDLIHELAQKGMTIVIATHEMKFAREVAHKTVFLHEGRIVEEGQPEVMFRSPKTQVFGDFIASVGD</sequence>
<comment type="similarity">
    <text evidence="2">Belongs to the ABC transporter superfamily.</text>
</comment>
<proteinExistence type="inferred from homology"/>
<name>A9KEB3_COXBN</name>
<dbReference type="EMBL" id="CP000733">
    <property type="protein sequence ID" value="ABS77320.1"/>
    <property type="molecule type" value="Genomic_DNA"/>
</dbReference>
<dbReference type="HOGENOM" id="CLU_000604_1_22_6"/>
<gene>
    <name evidence="10" type="primary">artP</name>
    <name evidence="10" type="ordered locus">CBUD_1595</name>
</gene>
<keyword evidence="6 10" id="KW-0067">ATP-binding</keyword>
<protein>
    <submittedName>
        <fullName evidence="10">Arginine transport ATP-binding protein</fullName>
    </submittedName>
</protein>
<evidence type="ECO:0000259" key="9">
    <source>
        <dbReference type="PROSITE" id="PS50893"/>
    </source>
</evidence>
<dbReference type="InterPro" id="IPR003593">
    <property type="entry name" value="AAA+_ATPase"/>
</dbReference>
<organism evidence="10 11">
    <name type="scientific">Coxiella burnetii (strain Dugway 5J108-111)</name>
    <dbReference type="NCBI Taxonomy" id="434922"/>
    <lineage>
        <taxon>Bacteria</taxon>
        <taxon>Pseudomonadati</taxon>
        <taxon>Pseudomonadota</taxon>
        <taxon>Gammaproteobacteria</taxon>
        <taxon>Legionellales</taxon>
        <taxon>Coxiellaceae</taxon>
        <taxon>Coxiella</taxon>
    </lineage>
</organism>
<keyword evidence="5" id="KW-0547">Nucleotide-binding</keyword>
<evidence type="ECO:0000256" key="2">
    <source>
        <dbReference type="ARBA" id="ARBA00005417"/>
    </source>
</evidence>
<dbReference type="GO" id="GO:0005886">
    <property type="term" value="C:plasma membrane"/>
    <property type="evidence" value="ECO:0007669"/>
    <property type="project" value="UniProtKB-SubCell"/>
</dbReference>
<feature type="domain" description="ABC transporter" evidence="9">
    <location>
        <begin position="4"/>
        <end position="245"/>
    </location>
</feature>
<dbReference type="GO" id="GO:0005524">
    <property type="term" value="F:ATP binding"/>
    <property type="evidence" value="ECO:0007669"/>
    <property type="project" value="UniProtKB-KW"/>
</dbReference>
<dbReference type="PANTHER" id="PTHR43166:SF9">
    <property type="entry name" value="GLUTAMATE_ASPARTATE IMPORT ATP-BINDING PROTEIN GLTL"/>
    <property type="match status" value="1"/>
</dbReference>
<dbReference type="AlphaFoldDB" id="A9KEB3"/>
<keyword evidence="7" id="KW-0029">Amino-acid transport</keyword>
<dbReference type="GO" id="GO:0015424">
    <property type="term" value="F:ABC-type amino acid transporter activity"/>
    <property type="evidence" value="ECO:0007669"/>
    <property type="project" value="InterPro"/>
</dbReference>
<dbReference type="PIRSF" id="PIRSF039085">
    <property type="entry name" value="ABC_ATPase_HisP"/>
    <property type="match status" value="1"/>
</dbReference>
<keyword evidence="3" id="KW-0813">Transport</keyword>
<dbReference type="Proteomes" id="UP000008555">
    <property type="component" value="Chromosome"/>
</dbReference>
<dbReference type="RefSeq" id="WP_005771303.1">
    <property type="nucleotide sequence ID" value="NC_009727.1"/>
</dbReference>
<comment type="subcellular location">
    <subcellularLocation>
        <location evidence="1">Cell inner membrane</location>
        <topology evidence="1">Peripheral membrane protein</topology>
    </subcellularLocation>
</comment>
<evidence type="ECO:0000313" key="11">
    <source>
        <dbReference type="Proteomes" id="UP000008555"/>
    </source>
</evidence>
<evidence type="ECO:0000256" key="1">
    <source>
        <dbReference type="ARBA" id="ARBA00004417"/>
    </source>
</evidence>
<evidence type="ECO:0000256" key="8">
    <source>
        <dbReference type="ARBA" id="ARBA00023136"/>
    </source>
</evidence>
<evidence type="ECO:0000313" key="10">
    <source>
        <dbReference type="EMBL" id="ABS77320.1"/>
    </source>
</evidence>
<evidence type="ECO:0000256" key="3">
    <source>
        <dbReference type="ARBA" id="ARBA00022448"/>
    </source>
</evidence>
<keyword evidence="8" id="KW-0472">Membrane</keyword>
<reference evidence="10 11" key="1">
    <citation type="journal article" date="2009" name="Infect. Immun.">
        <title>Comparative genomics reveal extensive transposon-mediated genomic plasticity and diversity among potential effector proteins within the genus Coxiella.</title>
        <authorList>
            <person name="Beare P.A."/>
            <person name="Unsworth N."/>
            <person name="Andoh M."/>
            <person name="Voth D.E."/>
            <person name="Omsland A."/>
            <person name="Gilk S.D."/>
            <person name="Williams K.P."/>
            <person name="Sobral B.W."/>
            <person name="Kupko J.J.III."/>
            <person name="Porcella S.F."/>
            <person name="Samuel J.E."/>
            <person name="Heinzen R.A."/>
        </authorList>
    </citation>
    <scope>NUCLEOTIDE SEQUENCE [LARGE SCALE GENOMIC DNA]</scope>
    <source>
        <strain evidence="10 11">Dugway 5J108-111</strain>
    </source>
</reference>
<evidence type="ECO:0000256" key="7">
    <source>
        <dbReference type="ARBA" id="ARBA00022970"/>
    </source>
</evidence>